<dbReference type="CDD" id="cd06661">
    <property type="entry name" value="GGCT_like"/>
    <property type="match status" value="1"/>
</dbReference>
<dbReference type="Pfam" id="PF06094">
    <property type="entry name" value="GGACT"/>
    <property type="match status" value="1"/>
</dbReference>
<dbReference type="EMBL" id="MU853563">
    <property type="protein sequence ID" value="KAK4146246.1"/>
    <property type="molecule type" value="Genomic_DNA"/>
</dbReference>
<accession>A0AAN6V8B1</accession>
<proteinExistence type="predicted"/>
<dbReference type="RefSeq" id="XP_062639617.1">
    <property type="nucleotide sequence ID" value="XM_062785693.1"/>
</dbReference>
<evidence type="ECO:0000256" key="2">
    <source>
        <dbReference type="ARBA" id="ARBA00023239"/>
    </source>
</evidence>
<dbReference type="SUPFAM" id="SSF110857">
    <property type="entry name" value="Gamma-glutamyl cyclotransferase-like"/>
    <property type="match status" value="1"/>
</dbReference>
<dbReference type="PANTHER" id="PTHR12935">
    <property type="entry name" value="GAMMA-GLUTAMYLCYCLOTRANSFERASE"/>
    <property type="match status" value="1"/>
</dbReference>
<dbReference type="PANTHER" id="PTHR12935:SF0">
    <property type="entry name" value="GAMMA-GLUTAMYLCYCLOTRANSFERASE"/>
    <property type="match status" value="1"/>
</dbReference>
<dbReference type="InterPro" id="IPR017939">
    <property type="entry name" value="G-Glutamylcylcotransferase"/>
</dbReference>
<keyword evidence="7" id="KW-1185">Reference proteome</keyword>
<sequence>MAPTLYFAYGSNLWLEQMARRCPSSYFVGRAILPDYRWQINERGFANVVPSPGHNVHGLVYELGSTSSVSPGAIGTDERRLDRNEGVHTGAYAKAYLPVMLYEAWQDLQTRTTALADSSTLSALRRGRHTLGDSPLLNERAPYIKSVLVYLSETYTREGDPREEYIDRINSGVVDAIAFGVPTGFVRTAIRPYIPPDRSASPGAPSALSSRGRTSTARGTTAPAGVGGVLSRGRARSVSGDAGPTPWDGWGARPESWTPEDEALRQSGRRRRMSSSGGGGGGLVTEYWTPVSGFLLGRSRSTRRG</sequence>
<dbReference type="Gene3D" id="3.10.490.10">
    <property type="entry name" value="Gamma-glutamyl cyclotransferase-like"/>
    <property type="match status" value="1"/>
</dbReference>
<dbReference type="Proteomes" id="UP001302676">
    <property type="component" value="Unassembled WGS sequence"/>
</dbReference>
<evidence type="ECO:0000256" key="3">
    <source>
        <dbReference type="PIRSR" id="PIRSR617939-2"/>
    </source>
</evidence>
<evidence type="ECO:0000256" key="1">
    <source>
        <dbReference type="ARBA" id="ARBA00012346"/>
    </source>
</evidence>
<dbReference type="GO" id="GO:0003839">
    <property type="term" value="F:gamma-glutamylcyclotransferase activity"/>
    <property type="evidence" value="ECO:0007669"/>
    <property type="project" value="UniProtKB-EC"/>
</dbReference>
<dbReference type="AlphaFoldDB" id="A0AAN6V8B1"/>
<reference evidence="6" key="1">
    <citation type="journal article" date="2023" name="Mol. Phylogenet. Evol.">
        <title>Genome-scale phylogeny and comparative genomics of the fungal order Sordariales.</title>
        <authorList>
            <person name="Hensen N."/>
            <person name="Bonometti L."/>
            <person name="Westerberg I."/>
            <person name="Brannstrom I.O."/>
            <person name="Guillou S."/>
            <person name="Cros-Aarteil S."/>
            <person name="Calhoun S."/>
            <person name="Haridas S."/>
            <person name="Kuo A."/>
            <person name="Mondo S."/>
            <person name="Pangilinan J."/>
            <person name="Riley R."/>
            <person name="LaButti K."/>
            <person name="Andreopoulos B."/>
            <person name="Lipzen A."/>
            <person name="Chen C."/>
            <person name="Yan M."/>
            <person name="Daum C."/>
            <person name="Ng V."/>
            <person name="Clum A."/>
            <person name="Steindorff A."/>
            <person name="Ohm R.A."/>
            <person name="Martin F."/>
            <person name="Silar P."/>
            <person name="Natvig D.O."/>
            <person name="Lalanne C."/>
            <person name="Gautier V."/>
            <person name="Ament-Velasquez S.L."/>
            <person name="Kruys A."/>
            <person name="Hutchinson M.I."/>
            <person name="Powell A.J."/>
            <person name="Barry K."/>
            <person name="Miller A.N."/>
            <person name="Grigoriev I.V."/>
            <person name="Debuchy R."/>
            <person name="Gladieux P."/>
            <person name="Hiltunen Thoren M."/>
            <person name="Johannesson H."/>
        </authorList>
    </citation>
    <scope>NUCLEOTIDE SEQUENCE</scope>
    <source>
        <strain evidence="6">CBS 141.50</strain>
    </source>
</reference>
<organism evidence="6 7">
    <name type="scientific">Dichotomopilus funicola</name>
    <dbReference type="NCBI Taxonomy" id="1934379"/>
    <lineage>
        <taxon>Eukaryota</taxon>
        <taxon>Fungi</taxon>
        <taxon>Dikarya</taxon>
        <taxon>Ascomycota</taxon>
        <taxon>Pezizomycotina</taxon>
        <taxon>Sordariomycetes</taxon>
        <taxon>Sordariomycetidae</taxon>
        <taxon>Sordariales</taxon>
        <taxon>Chaetomiaceae</taxon>
        <taxon>Dichotomopilus</taxon>
    </lineage>
</organism>
<dbReference type="InterPro" id="IPR013024">
    <property type="entry name" value="GGCT-like"/>
</dbReference>
<keyword evidence="2" id="KW-0456">Lyase</keyword>
<evidence type="ECO:0000259" key="5">
    <source>
        <dbReference type="Pfam" id="PF06094"/>
    </source>
</evidence>
<name>A0AAN6V8B1_9PEZI</name>
<dbReference type="InterPro" id="IPR009288">
    <property type="entry name" value="AIG2-like_dom"/>
</dbReference>
<feature type="domain" description="Gamma-glutamylcyclotransferase AIG2-like" evidence="5">
    <location>
        <begin position="6"/>
        <end position="104"/>
    </location>
</feature>
<gene>
    <name evidence="6" type="ORF">C8A04DRAFT_9947</name>
</gene>
<evidence type="ECO:0000313" key="7">
    <source>
        <dbReference type="Proteomes" id="UP001302676"/>
    </source>
</evidence>
<feature type="binding site" evidence="3">
    <location>
        <begin position="6"/>
        <end position="11"/>
    </location>
    <ligand>
        <name>substrate</name>
    </ligand>
</feature>
<evidence type="ECO:0000256" key="4">
    <source>
        <dbReference type="SAM" id="MobiDB-lite"/>
    </source>
</evidence>
<feature type="region of interest" description="Disordered" evidence="4">
    <location>
        <begin position="194"/>
        <end position="287"/>
    </location>
</feature>
<dbReference type="EC" id="4.3.2.9" evidence="1"/>
<evidence type="ECO:0000313" key="6">
    <source>
        <dbReference type="EMBL" id="KAK4146246.1"/>
    </source>
</evidence>
<reference evidence="6" key="2">
    <citation type="submission" date="2023-05" db="EMBL/GenBank/DDBJ databases">
        <authorList>
            <consortium name="Lawrence Berkeley National Laboratory"/>
            <person name="Steindorff A."/>
            <person name="Hensen N."/>
            <person name="Bonometti L."/>
            <person name="Westerberg I."/>
            <person name="Brannstrom I.O."/>
            <person name="Guillou S."/>
            <person name="Cros-Aarteil S."/>
            <person name="Calhoun S."/>
            <person name="Haridas S."/>
            <person name="Kuo A."/>
            <person name="Mondo S."/>
            <person name="Pangilinan J."/>
            <person name="Riley R."/>
            <person name="Labutti K."/>
            <person name="Andreopoulos B."/>
            <person name="Lipzen A."/>
            <person name="Chen C."/>
            <person name="Yanf M."/>
            <person name="Daum C."/>
            <person name="Ng V."/>
            <person name="Clum A."/>
            <person name="Ohm R."/>
            <person name="Martin F."/>
            <person name="Silar P."/>
            <person name="Natvig D."/>
            <person name="Lalanne C."/>
            <person name="Gautier V."/>
            <person name="Ament-Velasquez S.L."/>
            <person name="Kruys A."/>
            <person name="Hutchinson M.I."/>
            <person name="Powell A.J."/>
            <person name="Barry K."/>
            <person name="Miller A.N."/>
            <person name="Grigoriev I.V."/>
            <person name="Debuchy R."/>
            <person name="Gladieux P."/>
            <person name="Thoren M.H."/>
            <person name="Johannesson H."/>
        </authorList>
    </citation>
    <scope>NUCLEOTIDE SEQUENCE</scope>
    <source>
        <strain evidence="6">CBS 141.50</strain>
    </source>
</reference>
<protein>
    <recommendedName>
        <fullName evidence="1">gamma-glutamylcyclotransferase</fullName>
        <ecNumber evidence="1">4.3.2.9</ecNumber>
    </recommendedName>
</protein>
<dbReference type="InterPro" id="IPR036568">
    <property type="entry name" value="GGCT-like_sf"/>
</dbReference>
<feature type="compositionally biased region" description="Low complexity" evidence="4">
    <location>
        <begin position="198"/>
        <end position="224"/>
    </location>
</feature>
<dbReference type="GeneID" id="87822306"/>
<comment type="caution">
    <text evidence="6">The sequence shown here is derived from an EMBL/GenBank/DDBJ whole genome shotgun (WGS) entry which is preliminary data.</text>
</comment>